<gene>
    <name evidence="1" type="ORF">Ocin01_17463</name>
</gene>
<keyword evidence="2" id="KW-1185">Reference proteome</keyword>
<dbReference type="Proteomes" id="UP000094527">
    <property type="component" value="Unassembled WGS sequence"/>
</dbReference>
<organism evidence="1 2">
    <name type="scientific">Orchesella cincta</name>
    <name type="common">Springtail</name>
    <name type="synonym">Podura cincta</name>
    <dbReference type="NCBI Taxonomy" id="48709"/>
    <lineage>
        <taxon>Eukaryota</taxon>
        <taxon>Metazoa</taxon>
        <taxon>Ecdysozoa</taxon>
        <taxon>Arthropoda</taxon>
        <taxon>Hexapoda</taxon>
        <taxon>Collembola</taxon>
        <taxon>Entomobryomorpha</taxon>
        <taxon>Entomobryoidea</taxon>
        <taxon>Orchesellidae</taxon>
        <taxon>Orchesellinae</taxon>
        <taxon>Orchesella</taxon>
    </lineage>
</organism>
<dbReference type="AlphaFoldDB" id="A0A1D2M8F0"/>
<sequence>MSTLRATAPHFIRCIIPNEVKTPGIACYGTQKDKYLILAATAMLNATDDKTMAKACMDAIEMDPERYRLGHTKACN</sequence>
<reference evidence="1 2" key="1">
    <citation type="journal article" date="2016" name="Genome Biol. Evol.">
        <title>Gene Family Evolution Reflects Adaptation to Soil Environmental Stressors in the Genome of the Collembolan Orchesella cincta.</title>
        <authorList>
            <person name="Faddeeva-Vakhrusheva A."/>
            <person name="Derks M.F."/>
            <person name="Anvar S.Y."/>
            <person name="Agamennone V."/>
            <person name="Suring W."/>
            <person name="Smit S."/>
            <person name="van Straalen N.M."/>
            <person name="Roelofs D."/>
        </authorList>
    </citation>
    <scope>NUCLEOTIDE SEQUENCE [LARGE SCALE GENOMIC DNA]</scope>
    <source>
        <tissue evidence="1">Mixed pool</tissue>
    </source>
</reference>
<accession>A0A1D2M8F0</accession>
<protein>
    <submittedName>
        <fullName evidence="1">Myosin-13</fullName>
    </submittedName>
</protein>
<dbReference type="InterPro" id="IPR027417">
    <property type="entry name" value="P-loop_NTPase"/>
</dbReference>
<evidence type="ECO:0000313" key="2">
    <source>
        <dbReference type="Proteomes" id="UP000094527"/>
    </source>
</evidence>
<dbReference type="OrthoDB" id="6108017at2759"/>
<dbReference type="EMBL" id="LJIJ01002802">
    <property type="protein sequence ID" value="ODM89219.1"/>
    <property type="molecule type" value="Genomic_DNA"/>
</dbReference>
<comment type="caution">
    <text evidence="1">The sequence shown here is derived from an EMBL/GenBank/DDBJ whole genome shotgun (WGS) entry which is preliminary data.</text>
</comment>
<dbReference type="SUPFAM" id="SSF52540">
    <property type="entry name" value="P-loop containing nucleoside triphosphate hydrolases"/>
    <property type="match status" value="1"/>
</dbReference>
<dbReference type="Gene3D" id="3.30.70.1590">
    <property type="match status" value="1"/>
</dbReference>
<evidence type="ECO:0000313" key="1">
    <source>
        <dbReference type="EMBL" id="ODM89219.1"/>
    </source>
</evidence>
<name>A0A1D2M8F0_ORCCI</name>
<dbReference type="STRING" id="48709.A0A1D2M8F0"/>
<proteinExistence type="predicted"/>